<evidence type="ECO:0000256" key="3">
    <source>
        <dbReference type="ARBA" id="ARBA00022884"/>
    </source>
</evidence>
<evidence type="ECO:0000256" key="6">
    <source>
        <dbReference type="ARBA" id="ARBA00035207"/>
    </source>
</evidence>
<accession>A0A2H0RIS6</accession>
<proteinExistence type="inferred from homology"/>
<dbReference type="GO" id="GO:0022625">
    <property type="term" value="C:cytosolic large ribosomal subunit"/>
    <property type="evidence" value="ECO:0007669"/>
    <property type="project" value="TreeGrafter"/>
</dbReference>
<dbReference type="InterPro" id="IPR005727">
    <property type="entry name" value="Ribosomal_uL22_bac/chlpt-type"/>
</dbReference>
<name>A0A2H0RIS6_9BACT</name>
<comment type="function">
    <text evidence="7 10">This protein binds specifically to 23S rRNA; its binding is stimulated by other ribosomal proteins, e.g., L4, L17, and L20. It is important during the early stages of 50S assembly. It makes multiple contacts with different domains of the 23S rRNA in the assembled 50S subunit and ribosome.</text>
</comment>
<dbReference type="EMBL" id="PCYK01000003">
    <property type="protein sequence ID" value="PIR46393.1"/>
    <property type="molecule type" value="Genomic_DNA"/>
</dbReference>
<gene>
    <name evidence="7" type="primary">rplV</name>
    <name evidence="11" type="ORF">COV08_00475</name>
</gene>
<comment type="subunit">
    <text evidence="7 9">Part of the 50S ribosomal subunit.</text>
</comment>
<sequence length="119" mass="13298">MKAFLKNHHQSPRKTRLVADLIKGKPVARALAELDLTIKKSSAPLAKLIKSAVANAKHNDQVREEDLYIKNITVDKGNVVKRFQPRARGRAFPIRHRLSHIEVVLEAKAKPVVSAKPAK</sequence>
<dbReference type="NCBIfam" id="TIGR01044">
    <property type="entry name" value="rplV_bact"/>
    <property type="match status" value="1"/>
</dbReference>
<dbReference type="SUPFAM" id="SSF54843">
    <property type="entry name" value="Ribosomal protein L22"/>
    <property type="match status" value="1"/>
</dbReference>
<keyword evidence="2 7" id="KW-0699">rRNA-binding</keyword>
<keyword evidence="3 7" id="KW-0694">RNA-binding</keyword>
<evidence type="ECO:0000256" key="10">
    <source>
        <dbReference type="RuleBase" id="RU004008"/>
    </source>
</evidence>
<dbReference type="GO" id="GO:0003735">
    <property type="term" value="F:structural constituent of ribosome"/>
    <property type="evidence" value="ECO:0007669"/>
    <property type="project" value="InterPro"/>
</dbReference>
<keyword evidence="4 7" id="KW-0689">Ribosomal protein</keyword>
<comment type="similarity">
    <text evidence="1 7 8">Belongs to the universal ribosomal protein uL22 family.</text>
</comment>
<evidence type="ECO:0000256" key="1">
    <source>
        <dbReference type="ARBA" id="ARBA00009451"/>
    </source>
</evidence>
<evidence type="ECO:0000256" key="4">
    <source>
        <dbReference type="ARBA" id="ARBA00022980"/>
    </source>
</evidence>
<dbReference type="PANTHER" id="PTHR13501:SF8">
    <property type="entry name" value="LARGE RIBOSOMAL SUBUNIT PROTEIN UL22M"/>
    <property type="match status" value="1"/>
</dbReference>
<evidence type="ECO:0000256" key="9">
    <source>
        <dbReference type="RuleBase" id="RU004006"/>
    </source>
</evidence>
<evidence type="ECO:0000313" key="11">
    <source>
        <dbReference type="EMBL" id="PIR46393.1"/>
    </source>
</evidence>
<dbReference type="HAMAP" id="MF_01331_B">
    <property type="entry name" value="Ribosomal_uL22_B"/>
    <property type="match status" value="1"/>
</dbReference>
<dbReference type="GO" id="GO:0006412">
    <property type="term" value="P:translation"/>
    <property type="evidence" value="ECO:0007669"/>
    <property type="project" value="UniProtKB-UniRule"/>
</dbReference>
<protein>
    <recommendedName>
        <fullName evidence="6 7">Large ribosomal subunit protein uL22</fullName>
    </recommendedName>
</protein>
<evidence type="ECO:0000256" key="2">
    <source>
        <dbReference type="ARBA" id="ARBA00022730"/>
    </source>
</evidence>
<evidence type="ECO:0000256" key="8">
    <source>
        <dbReference type="RuleBase" id="RU004005"/>
    </source>
</evidence>
<evidence type="ECO:0000256" key="7">
    <source>
        <dbReference type="HAMAP-Rule" id="MF_01331"/>
    </source>
</evidence>
<dbReference type="InterPro" id="IPR047867">
    <property type="entry name" value="Ribosomal_uL22_bac/org-type"/>
</dbReference>
<dbReference type="PROSITE" id="PS00464">
    <property type="entry name" value="RIBOSOMAL_L22"/>
    <property type="match status" value="1"/>
</dbReference>
<dbReference type="CDD" id="cd00336">
    <property type="entry name" value="Ribosomal_L22"/>
    <property type="match status" value="1"/>
</dbReference>
<reference evidence="11 12" key="1">
    <citation type="submission" date="2017-09" db="EMBL/GenBank/DDBJ databases">
        <title>Depth-based differentiation of microbial function through sediment-hosted aquifers and enrichment of novel symbionts in the deep terrestrial subsurface.</title>
        <authorList>
            <person name="Probst A.J."/>
            <person name="Ladd B."/>
            <person name="Jarett J.K."/>
            <person name="Geller-Mcgrath D.E."/>
            <person name="Sieber C.M."/>
            <person name="Emerson J.B."/>
            <person name="Anantharaman K."/>
            <person name="Thomas B.C."/>
            <person name="Malmstrom R."/>
            <person name="Stieglmeier M."/>
            <person name="Klingl A."/>
            <person name="Woyke T."/>
            <person name="Ryan C.M."/>
            <person name="Banfield J.F."/>
        </authorList>
    </citation>
    <scope>NUCLEOTIDE SEQUENCE [LARGE SCALE GENOMIC DNA]</scope>
    <source>
        <strain evidence="11">CG10_big_fil_rev_8_21_14_0_10_49_38</strain>
    </source>
</reference>
<dbReference type="AlphaFoldDB" id="A0A2H0RIS6"/>
<comment type="caution">
    <text evidence="11">The sequence shown here is derived from an EMBL/GenBank/DDBJ whole genome shotgun (WGS) entry which is preliminary data.</text>
</comment>
<dbReference type="Proteomes" id="UP000230431">
    <property type="component" value="Unassembled WGS sequence"/>
</dbReference>
<dbReference type="PANTHER" id="PTHR13501">
    <property type="entry name" value="CHLOROPLAST 50S RIBOSOMAL PROTEIN L22-RELATED"/>
    <property type="match status" value="1"/>
</dbReference>
<dbReference type="Gene3D" id="3.90.470.10">
    <property type="entry name" value="Ribosomal protein L22/L17"/>
    <property type="match status" value="1"/>
</dbReference>
<dbReference type="InterPro" id="IPR036394">
    <property type="entry name" value="Ribosomal_uL22_sf"/>
</dbReference>
<dbReference type="InterPro" id="IPR018260">
    <property type="entry name" value="Ribosomal_uL22_CS"/>
</dbReference>
<evidence type="ECO:0000256" key="5">
    <source>
        <dbReference type="ARBA" id="ARBA00023274"/>
    </source>
</evidence>
<evidence type="ECO:0000313" key="12">
    <source>
        <dbReference type="Proteomes" id="UP000230431"/>
    </source>
</evidence>
<dbReference type="GO" id="GO:0019843">
    <property type="term" value="F:rRNA binding"/>
    <property type="evidence" value="ECO:0007669"/>
    <property type="project" value="UniProtKB-UniRule"/>
</dbReference>
<keyword evidence="5 7" id="KW-0687">Ribonucleoprotein</keyword>
<dbReference type="Pfam" id="PF00237">
    <property type="entry name" value="Ribosomal_L22"/>
    <property type="match status" value="1"/>
</dbReference>
<comment type="function">
    <text evidence="7">The globular domain of the protein is located near the polypeptide exit tunnel on the outside of the subunit, while an extended beta-hairpin is found that lines the wall of the exit tunnel in the center of the 70S ribosome.</text>
</comment>
<dbReference type="InterPro" id="IPR001063">
    <property type="entry name" value="Ribosomal_uL22"/>
</dbReference>
<organism evidence="11 12">
    <name type="scientific">Candidatus Vogelbacteria bacterium CG10_big_fil_rev_8_21_14_0_10_49_38</name>
    <dbReference type="NCBI Taxonomy" id="1975043"/>
    <lineage>
        <taxon>Bacteria</taxon>
        <taxon>Candidatus Vogeliibacteriota</taxon>
    </lineage>
</organism>